<keyword evidence="1" id="KW-0449">Lipoprotein</keyword>
<evidence type="ECO:0000313" key="1">
    <source>
        <dbReference type="EMBL" id="CAA7602691.1"/>
    </source>
</evidence>
<dbReference type="RefSeq" id="WP_240986021.1">
    <property type="nucleotide sequence ID" value="NZ_CDGJ01000027.1"/>
</dbReference>
<gene>
    <name evidence="2" type="ORF">DEACI_0900</name>
    <name evidence="1" type="ORF">DEACI_3370</name>
</gene>
<name>A0A8S0X0P2_9FIRM</name>
<protein>
    <submittedName>
        <fullName evidence="1">Prokaryotic membrane lipoprotein lipid attachment site profile</fullName>
    </submittedName>
</protein>
<keyword evidence="3" id="KW-1185">Reference proteome</keyword>
<dbReference type="EMBL" id="LR746496">
    <property type="protein sequence ID" value="CAA7602691.1"/>
    <property type="molecule type" value="Genomic_DNA"/>
</dbReference>
<dbReference type="AlphaFoldDB" id="A0A8S0X0P2"/>
<dbReference type="Proteomes" id="UP000836597">
    <property type="component" value="Chromosome"/>
</dbReference>
<evidence type="ECO:0000313" key="3">
    <source>
        <dbReference type="Proteomes" id="UP001071230"/>
    </source>
</evidence>
<dbReference type="EMBL" id="CDGJ01000027">
    <property type="protein sequence ID" value="CEJ06452.1"/>
    <property type="molecule type" value="Genomic_DNA"/>
</dbReference>
<reference evidence="1" key="2">
    <citation type="submission" date="2020-01" db="EMBL/GenBank/DDBJ databases">
        <authorList>
            <person name="Hornung B."/>
        </authorList>
    </citation>
    <scope>NUCLEOTIDE SEQUENCE</scope>
    <source>
        <strain evidence="1">PacBioINE</strain>
    </source>
</reference>
<dbReference type="KEGG" id="aacx:DEACI_3370"/>
<dbReference type="Proteomes" id="UP001071230">
    <property type="component" value="Unassembled WGS sequence"/>
</dbReference>
<dbReference type="PROSITE" id="PS51257">
    <property type="entry name" value="PROKAR_LIPOPROTEIN"/>
    <property type="match status" value="1"/>
</dbReference>
<reference evidence="2" key="1">
    <citation type="submission" date="2014-11" db="EMBL/GenBank/DDBJ databases">
        <authorList>
            <person name="Hornung B.V."/>
        </authorList>
    </citation>
    <scope>NUCLEOTIDE SEQUENCE</scope>
    <source>
        <strain evidence="2">INE</strain>
    </source>
</reference>
<proteinExistence type="predicted"/>
<dbReference type="Gene3D" id="3.10.450.590">
    <property type="match status" value="1"/>
</dbReference>
<sequence>MNRKGLKRAMIMTVVIIMLGSLLTGCGSQKISESSVSYAGPILDHMLAGIKDKNYAQFSQDFGSAMKNGLPQGKFDALVSMLNSKVGNYESKTFSGATTKEKDNKTFTIVVYKAKYSKEPKGVLITLTLGDSGGKKVVEGLYFSSPNLQK</sequence>
<evidence type="ECO:0000313" key="2">
    <source>
        <dbReference type="EMBL" id="CEJ06452.1"/>
    </source>
</evidence>
<organism evidence="1">
    <name type="scientific">Acididesulfobacillus acetoxydans</name>
    <dbReference type="NCBI Taxonomy" id="1561005"/>
    <lineage>
        <taxon>Bacteria</taxon>
        <taxon>Bacillati</taxon>
        <taxon>Bacillota</taxon>
        <taxon>Clostridia</taxon>
        <taxon>Eubacteriales</taxon>
        <taxon>Peptococcaceae</taxon>
        <taxon>Acididesulfobacillus</taxon>
    </lineage>
</organism>
<accession>A0A8S0X0P2</accession>